<dbReference type="KEGG" id="cle:Clole_2903"/>
<keyword evidence="2" id="KW-1185">Reference proteome</keyword>
<gene>
    <name evidence="1" type="ordered locus">Clole_2903</name>
</gene>
<accession>F2JLS4</accession>
<dbReference type="HOGENOM" id="CLU_1324517_0_0_9"/>
<dbReference type="eggNOG" id="ENOG5033YBT">
    <property type="taxonomic scope" value="Bacteria"/>
</dbReference>
<dbReference type="AlphaFoldDB" id="F2JLS4"/>
<evidence type="ECO:0000313" key="1">
    <source>
        <dbReference type="EMBL" id="ADZ84600.1"/>
    </source>
</evidence>
<protein>
    <submittedName>
        <fullName evidence="1">Uncharacterized protein</fullName>
    </submittedName>
</protein>
<proteinExistence type="predicted"/>
<name>F2JLS4_CELLD</name>
<sequence length="202" mass="23713">MENLKEQNLMGLSPEELLASIHGQALTTKKSILDYMDKLKRLSKTALDEKQLKESYNLIEEAIKAMSEQVKPNTIVYLKNELKTKLGKYSGMQVGRENAFLNFFKETYDTAKKTKEYTWVLADLTKIREQQILDTLKTINTYCFKNKLTQGEKKDIYPMLERIVDTQNVRYINQLRSMEGIRKAFRIKVVEEDQKFKIIKIK</sequence>
<dbReference type="EMBL" id="CP002582">
    <property type="protein sequence ID" value="ADZ84600.1"/>
    <property type="molecule type" value="Genomic_DNA"/>
</dbReference>
<evidence type="ECO:0000313" key="2">
    <source>
        <dbReference type="Proteomes" id="UP000008467"/>
    </source>
</evidence>
<dbReference type="STRING" id="642492.Clole_2903"/>
<dbReference type="RefSeq" id="WP_013657880.1">
    <property type="nucleotide sequence ID" value="NC_015275.1"/>
</dbReference>
<reference evidence="1 2" key="1">
    <citation type="journal article" date="2011" name="J. Bacteriol.">
        <title>Complete genome sequence of the cellulose-degrading bacterium Cellulosilyticum lentocellum.</title>
        <authorList>
            <consortium name="US DOE Joint Genome Institute"/>
            <person name="Miller D.A."/>
            <person name="Suen G."/>
            <person name="Bruce D."/>
            <person name="Copeland A."/>
            <person name="Cheng J.F."/>
            <person name="Detter C."/>
            <person name="Goodwin L.A."/>
            <person name="Han C.S."/>
            <person name="Hauser L.J."/>
            <person name="Land M.L."/>
            <person name="Lapidus A."/>
            <person name="Lucas S."/>
            <person name="Meincke L."/>
            <person name="Pitluck S."/>
            <person name="Tapia R."/>
            <person name="Teshima H."/>
            <person name="Woyke T."/>
            <person name="Fox B.G."/>
            <person name="Angert E.R."/>
            <person name="Currie C.R."/>
        </authorList>
    </citation>
    <scope>NUCLEOTIDE SEQUENCE [LARGE SCALE GENOMIC DNA]</scope>
    <source>
        <strain evidence="2">ATCC 49066 / DSM 5427 / NCIMB 11756 / RHM5</strain>
    </source>
</reference>
<dbReference type="Proteomes" id="UP000008467">
    <property type="component" value="Chromosome"/>
</dbReference>
<organism evidence="1 2">
    <name type="scientific">Cellulosilyticum lentocellum (strain ATCC 49066 / DSM 5427 / NCIMB 11756 / RHM5)</name>
    <name type="common">Clostridium lentocellum</name>
    <dbReference type="NCBI Taxonomy" id="642492"/>
    <lineage>
        <taxon>Bacteria</taxon>
        <taxon>Bacillati</taxon>
        <taxon>Bacillota</taxon>
        <taxon>Clostridia</taxon>
        <taxon>Lachnospirales</taxon>
        <taxon>Cellulosilyticaceae</taxon>
        <taxon>Cellulosilyticum</taxon>
    </lineage>
</organism>